<dbReference type="STRING" id="1499967.U27_01397"/>
<dbReference type="HOGENOM" id="CLU_1393933_0_0_0"/>
<keyword evidence="3" id="KW-1185">Reference proteome</keyword>
<dbReference type="Pfam" id="PF04545">
    <property type="entry name" value="Sigma70_r4"/>
    <property type="match status" value="1"/>
</dbReference>
<dbReference type="EMBL" id="DF820480">
    <property type="protein sequence ID" value="GAK61496.1"/>
    <property type="molecule type" value="Genomic_DNA"/>
</dbReference>
<dbReference type="PROSITE" id="PS00716">
    <property type="entry name" value="SIGMA70_2"/>
    <property type="match status" value="1"/>
</dbReference>
<gene>
    <name evidence="2" type="ORF">U27_01397</name>
</gene>
<dbReference type="SUPFAM" id="SSF88659">
    <property type="entry name" value="Sigma3 and sigma4 domains of RNA polymerase sigma factors"/>
    <property type="match status" value="1"/>
</dbReference>
<dbReference type="CDD" id="cd06171">
    <property type="entry name" value="Sigma70_r4"/>
    <property type="match status" value="1"/>
</dbReference>
<accession>A0A081CA91</accession>
<dbReference type="Gene3D" id="1.20.140.160">
    <property type="match status" value="1"/>
</dbReference>
<feature type="domain" description="RNA polymerase sigma-70" evidence="1">
    <location>
        <begin position="120"/>
        <end position="146"/>
    </location>
</feature>
<organism evidence="2 3">
    <name type="scientific">Vecturithrix granuli</name>
    <dbReference type="NCBI Taxonomy" id="1499967"/>
    <lineage>
        <taxon>Bacteria</taxon>
        <taxon>Candidatus Moduliflexota</taxon>
        <taxon>Candidatus Vecturitrichia</taxon>
        <taxon>Candidatus Vecturitrichales</taxon>
        <taxon>Candidatus Vecturitrichaceae</taxon>
        <taxon>Candidatus Vecturithrix</taxon>
    </lineage>
</organism>
<dbReference type="Proteomes" id="UP000030661">
    <property type="component" value="Unassembled WGS sequence"/>
</dbReference>
<dbReference type="PRINTS" id="PR00046">
    <property type="entry name" value="SIGMA70FCT"/>
</dbReference>
<dbReference type="GO" id="GO:0006352">
    <property type="term" value="P:DNA-templated transcription initiation"/>
    <property type="evidence" value="ECO:0007669"/>
    <property type="project" value="InterPro"/>
</dbReference>
<dbReference type="InterPro" id="IPR007630">
    <property type="entry name" value="RNA_pol_sigma70_r4"/>
</dbReference>
<dbReference type="InterPro" id="IPR000943">
    <property type="entry name" value="RNA_pol_sigma70"/>
</dbReference>
<dbReference type="GO" id="GO:0003700">
    <property type="term" value="F:DNA-binding transcription factor activity"/>
    <property type="evidence" value="ECO:0007669"/>
    <property type="project" value="InterPro"/>
</dbReference>
<evidence type="ECO:0000259" key="1">
    <source>
        <dbReference type="PROSITE" id="PS00716"/>
    </source>
</evidence>
<dbReference type="InterPro" id="IPR013324">
    <property type="entry name" value="RNA_pol_sigma_r3/r4-like"/>
</dbReference>
<dbReference type="PANTHER" id="PTHR30603">
    <property type="entry name" value="RNA POLYMERASE SIGMA FACTOR RPO"/>
    <property type="match status" value="1"/>
</dbReference>
<dbReference type="PANTHER" id="PTHR30603:SF47">
    <property type="entry name" value="RNA POLYMERASE SIGMA FACTOR SIGD, CHLOROPLASTIC"/>
    <property type="match status" value="1"/>
</dbReference>
<evidence type="ECO:0000313" key="3">
    <source>
        <dbReference type="Proteomes" id="UP000030661"/>
    </source>
</evidence>
<dbReference type="AlphaFoldDB" id="A0A081CA91"/>
<protein>
    <submittedName>
        <fullName evidence="2">RNA polymerase sigma factor</fullName>
    </submittedName>
</protein>
<dbReference type="InterPro" id="IPR014284">
    <property type="entry name" value="RNA_pol_sigma-70_dom"/>
</dbReference>
<name>A0A081CA91_VECG1</name>
<evidence type="ECO:0000313" key="2">
    <source>
        <dbReference type="EMBL" id="GAK61496.1"/>
    </source>
</evidence>
<proteinExistence type="predicted"/>
<reference evidence="2 3" key="1">
    <citation type="journal article" date="2015" name="PeerJ">
        <title>First genomic representation of candidate bacterial phylum KSB3 points to enhanced environmental sensing as a trigger of wastewater bulking.</title>
        <authorList>
            <person name="Sekiguchi Y."/>
            <person name="Ohashi A."/>
            <person name="Parks D.H."/>
            <person name="Yamauchi T."/>
            <person name="Tyson G.W."/>
            <person name="Hugenholtz P."/>
        </authorList>
    </citation>
    <scope>NUCLEOTIDE SEQUENCE [LARGE SCALE GENOMIC DNA]</scope>
</reference>
<dbReference type="InterPro" id="IPR050239">
    <property type="entry name" value="Sigma-70_RNA_pol_init_factors"/>
</dbReference>
<dbReference type="NCBIfam" id="TIGR02937">
    <property type="entry name" value="sigma70-ECF"/>
    <property type="match status" value="1"/>
</dbReference>
<sequence length="195" mass="23194">MNNRLARKFNNNGYQGDLKNIGWIKILEMLPNIDLSSRASLSTCCYLPVKKAMLRDIRKQKREGAHEEIPLDLSDSQNLELQIIAQEQKELLYECLEKLPEQEKIVLQLHFGFCNGEEWTFQEIGKVFNLSKQRVKQIEDRAIERLRQLFYDQEHKKCHFVHKLWTEPKRKLVKSFSVIHSTHKEKVKKKKTYVL</sequence>